<dbReference type="Proteomes" id="UP000565579">
    <property type="component" value="Unassembled WGS sequence"/>
</dbReference>
<accession>A0A7X0NW78</accession>
<name>A0A7X0NW78_9ACTN</name>
<gene>
    <name evidence="1" type="ORF">HD593_005525</name>
</gene>
<dbReference type="AlphaFoldDB" id="A0A7X0NW78"/>
<dbReference type="EMBL" id="JACHMI010000001">
    <property type="protein sequence ID" value="MBB6550730.1"/>
    <property type="molecule type" value="Genomic_DNA"/>
</dbReference>
<sequence>MSCLFGLRRQVPRIGPVHRSAGSPVSASCWWRTFSRCRPRSCAGL</sequence>
<comment type="caution">
    <text evidence="1">The sequence shown here is derived from an EMBL/GenBank/DDBJ whole genome shotgun (WGS) entry which is preliminary data.</text>
</comment>
<organism evidence="1 2">
    <name type="scientific">Nonomuraea rubra</name>
    <dbReference type="NCBI Taxonomy" id="46180"/>
    <lineage>
        <taxon>Bacteria</taxon>
        <taxon>Bacillati</taxon>
        <taxon>Actinomycetota</taxon>
        <taxon>Actinomycetes</taxon>
        <taxon>Streptosporangiales</taxon>
        <taxon>Streptosporangiaceae</taxon>
        <taxon>Nonomuraea</taxon>
    </lineage>
</organism>
<protein>
    <submittedName>
        <fullName evidence="1">Uncharacterized protein</fullName>
    </submittedName>
</protein>
<keyword evidence="2" id="KW-1185">Reference proteome</keyword>
<evidence type="ECO:0000313" key="1">
    <source>
        <dbReference type="EMBL" id="MBB6550730.1"/>
    </source>
</evidence>
<proteinExistence type="predicted"/>
<evidence type="ECO:0000313" key="2">
    <source>
        <dbReference type="Proteomes" id="UP000565579"/>
    </source>
</evidence>
<reference evidence="1 2" key="1">
    <citation type="submission" date="2020-08" db="EMBL/GenBank/DDBJ databases">
        <title>Sequencing the genomes of 1000 actinobacteria strains.</title>
        <authorList>
            <person name="Klenk H.-P."/>
        </authorList>
    </citation>
    <scope>NUCLEOTIDE SEQUENCE [LARGE SCALE GENOMIC DNA]</scope>
    <source>
        <strain evidence="1 2">DSM 43768</strain>
    </source>
</reference>